<reference evidence="1 2" key="1">
    <citation type="journal article" date="2018" name="Front. Plant Sci.">
        <title>Red Clover (Trifolium pratense) and Zigzag Clover (T. medium) - A Picture of Genomic Similarities and Differences.</title>
        <authorList>
            <person name="Dluhosova J."/>
            <person name="Istvanek J."/>
            <person name="Nedelnik J."/>
            <person name="Repkova J."/>
        </authorList>
    </citation>
    <scope>NUCLEOTIDE SEQUENCE [LARGE SCALE GENOMIC DNA]</scope>
    <source>
        <strain evidence="2">cv. 10/8</strain>
        <tissue evidence="1">Leaf</tissue>
    </source>
</reference>
<protein>
    <submittedName>
        <fullName evidence="1">RNA-directed DNA polymerase (Reverse transcriptase)</fullName>
    </submittedName>
</protein>
<sequence length="63" mass="7022">MKCKTRGKEGLIALKPDCVTTVSYHVPLCGLRQGDPLSPYLYIVCSEGLTAYIHLHESHDLIH</sequence>
<evidence type="ECO:0000313" key="2">
    <source>
        <dbReference type="Proteomes" id="UP000265520"/>
    </source>
</evidence>
<accession>A0A392RWL6</accession>
<dbReference type="Proteomes" id="UP000265520">
    <property type="component" value="Unassembled WGS sequence"/>
</dbReference>
<dbReference type="GO" id="GO:0003964">
    <property type="term" value="F:RNA-directed DNA polymerase activity"/>
    <property type="evidence" value="ECO:0007669"/>
    <property type="project" value="UniProtKB-KW"/>
</dbReference>
<evidence type="ECO:0000313" key="1">
    <source>
        <dbReference type="EMBL" id="MCI39995.1"/>
    </source>
</evidence>
<keyword evidence="1" id="KW-0548">Nucleotidyltransferase</keyword>
<dbReference type="AlphaFoldDB" id="A0A392RWL6"/>
<keyword evidence="1" id="KW-0695">RNA-directed DNA polymerase</keyword>
<keyword evidence="1" id="KW-0808">Transferase</keyword>
<proteinExistence type="predicted"/>
<keyword evidence="2" id="KW-1185">Reference proteome</keyword>
<organism evidence="1 2">
    <name type="scientific">Trifolium medium</name>
    <dbReference type="NCBI Taxonomy" id="97028"/>
    <lineage>
        <taxon>Eukaryota</taxon>
        <taxon>Viridiplantae</taxon>
        <taxon>Streptophyta</taxon>
        <taxon>Embryophyta</taxon>
        <taxon>Tracheophyta</taxon>
        <taxon>Spermatophyta</taxon>
        <taxon>Magnoliopsida</taxon>
        <taxon>eudicotyledons</taxon>
        <taxon>Gunneridae</taxon>
        <taxon>Pentapetalae</taxon>
        <taxon>rosids</taxon>
        <taxon>fabids</taxon>
        <taxon>Fabales</taxon>
        <taxon>Fabaceae</taxon>
        <taxon>Papilionoideae</taxon>
        <taxon>50 kb inversion clade</taxon>
        <taxon>NPAAA clade</taxon>
        <taxon>Hologalegina</taxon>
        <taxon>IRL clade</taxon>
        <taxon>Trifolieae</taxon>
        <taxon>Trifolium</taxon>
    </lineage>
</organism>
<dbReference type="EMBL" id="LXQA010274501">
    <property type="protein sequence ID" value="MCI39995.1"/>
    <property type="molecule type" value="Genomic_DNA"/>
</dbReference>
<feature type="non-terminal residue" evidence="1">
    <location>
        <position position="63"/>
    </location>
</feature>
<name>A0A392RWL6_9FABA</name>
<comment type="caution">
    <text evidence="1">The sequence shown here is derived from an EMBL/GenBank/DDBJ whole genome shotgun (WGS) entry which is preliminary data.</text>
</comment>